<dbReference type="AlphaFoldDB" id="A0A239B927"/>
<name>A0A239B927_9BACT</name>
<reference evidence="2" key="1">
    <citation type="submission" date="2017-06" db="EMBL/GenBank/DDBJ databases">
        <authorList>
            <person name="Varghese N."/>
            <person name="Submissions S."/>
        </authorList>
    </citation>
    <scope>NUCLEOTIDE SEQUENCE [LARGE SCALE GENOMIC DNA]</scope>
    <source>
        <strain evidence="2">NKM1</strain>
    </source>
</reference>
<gene>
    <name evidence="1" type="ORF">SAMN06296052_101242</name>
</gene>
<proteinExistence type="predicted"/>
<accession>A0A239B927</accession>
<evidence type="ECO:0000313" key="2">
    <source>
        <dbReference type="Proteomes" id="UP000198432"/>
    </source>
</evidence>
<sequence>MGRFFNISSSLENHRITKHLKKILTRLQTYELHLIGR</sequence>
<organism evidence="1 2">
    <name type="scientific">Pontibacter ummariensis</name>
    <dbReference type="NCBI Taxonomy" id="1610492"/>
    <lineage>
        <taxon>Bacteria</taxon>
        <taxon>Pseudomonadati</taxon>
        <taxon>Bacteroidota</taxon>
        <taxon>Cytophagia</taxon>
        <taxon>Cytophagales</taxon>
        <taxon>Hymenobacteraceae</taxon>
        <taxon>Pontibacter</taxon>
    </lineage>
</organism>
<dbReference type="EMBL" id="FZOQ01000001">
    <property type="protein sequence ID" value="SNS04447.1"/>
    <property type="molecule type" value="Genomic_DNA"/>
</dbReference>
<dbReference type="Proteomes" id="UP000198432">
    <property type="component" value="Unassembled WGS sequence"/>
</dbReference>
<protein>
    <submittedName>
        <fullName evidence="1">Uncharacterized protein</fullName>
    </submittedName>
</protein>
<keyword evidence="2" id="KW-1185">Reference proteome</keyword>
<evidence type="ECO:0000313" key="1">
    <source>
        <dbReference type="EMBL" id="SNS04447.1"/>
    </source>
</evidence>